<keyword evidence="9" id="KW-1185">Reference proteome</keyword>
<dbReference type="GO" id="GO:0006048">
    <property type="term" value="P:UDP-N-acetylglucosamine biosynthetic process"/>
    <property type="evidence" value="ECO:0007669"/>
    <property type="project" value="TreeGrafter"/>
</dbReference>
<dbReference type="HOGENOM" id="CLU_025603_1_1_1"/>
<dbReference type="GeneID" id="25266635"/>
<dbReference type="FunFam" id="3.90.550.10:FF:000075">
    <property type="entry name" value="Probable UDP-N-acetylglucosamine pyrophosphorylase"/>
    <property type="match status" value="1"/>
</dbReference>
<accession>A0A066VHE8</accession>
<keyword evidence="5" id="KW-0548">Nucleotidyltransferase</keyword>
<gene>
    <name evidence="8" type="ORF">K437DRAFT_275543</name>
</gene>
<protein>
    <recommendedName>
        <fullName evidence="3">UDP-N-acetylglucosamine diphosphorylase</fullName>
        <ecNumber evidence="3">2.7.7.23</ecNumber>
    </recommendedName>
</protein>
<comment type="caution">
    <text evidence="8">The sequence shown here is derived from an EMBL/GenBank/DDBJ whole genome shotgun (WGS) entry which is preliminary data.</text>
</comment>
<evidence type="ECO:0000313" key="8">
    <source>
        <dbReference type="EMBL" id="KDN41162.1"/>
    </source>
</evidence>
<proteinExistence type="inferred from homology"/>
<name>A0A066VHE8_TILAU</name>
<dbReference type="Pfam" id="PF01704">
    <property type="entry name" value="UDPGP"/>
    <property type="match status" value="1"/>
</dbReference>
<keyword evidence="4 8" id="KW-0808">Transferase</keyword>
<evidence type="ECO:0000256" key="2">
    <source>
        <dbReference type="ARBA" id="ARBA00010401"/>
    </source>
</evidence>
<evidence type="ECO:0000256" key="6">
    <source>
        <dbReference type="ARBA" id="ARBA00048493"/>
    </source>
</evidence>
<dbReference type="Proteomes" id="UP000027361">
    <property type="component" value="Unassembled WGS sequence"/>
</dbReference>
<evidence type="ECO:0000256" key="3">
    <source>
        <dbReference type="ARBA" id="ARBA00012457"/>
    </source>
</evidence>
<dbReference type="InterPro" id="IPR029044">
    <property type="entry name" value="Nucleotide-diphossugar_trans"/>
</dbReference>
<sequence>MAIDIVALKQRYAAAGQAHLFTFFDTLSSDEQSIFAAQLAALDVERVNSVYAKAVEADAAAAAMASSKAVLGPPPAESTISTSDASGKDAPLEQELRMIGLEAIAQGQVGVLLMAGGQGTRLGSSAPKGCYDIGLPSHKSLFQLQAERIRRLQTLAEKAFSKEEGSVVIPWYIMTSGPTRKPTEEFFKERNHFGLEAKNVIFFEQGTLPCLTLDGKILLDTKSSIATAPDGNGGLYKALRDKLYPGSSETAINSLQTRGIKYLHCYGVDNCLVRVGDPIFLGACIKQGVQVGVKVVTKTDPAESVGVVALRDGKFTVIEYSELPKELAEAKDKNHPQELAFRAANIVNHFYTTSFLALDVPAFEAQMAFHVARKKIPTLDMQTGERIKPTSPNGMKLELFVFDVFPFVGEGGLTVHEVPRQEEFSPLKNAPGTGTDDPQTSRRDLLAQQRRWIEKAGADVRDGAEIELSPLVTYTGEGLDGLKGKSFTESTVVDSI</sequence>
<evidence type="ECO:0000256" key="1">
    <source>
        <dbReference type="ARBA" id="ARBA00005208"/>
    </source>
</evidence>
<dbReference type="FunCoup" id="A0A066VHE8">
    <property type="interactions" value="123"/>
</dbReference>
<dbReference type="OMA" id="THCTVPW"/>
<evidence type="ECO:0000256" key="4">
    <source>
        <dbReference type="ARBA" id="ARBA00022679"/>
    </source>
</evidence>
<feature type="region of interest" description="Disordered" evidence="7">
    <location>
        <begin position="420"/>
        <end position="442"/>
    </location>
</feature>
<evidence type="ECO:0000256" key="7">
    <source>
        <dbReference type="SAM" id="MobiDB-lite"/>
    </source>
</evidence>
<dbReference type="OrthoDB" id="532420at2759"/>
<organism evidence="8 9">
    <name type="scientific">Tilletiaria anomala (strain ATCC 24038 / CBS 436.72 / UBC 951)</name>
    <dbReference type="NCBI Taxonomy" id="1037660"/>
    <lineage>
        <taxon>Eukaryota</taxon>
        <taxon>Fungi</taxon>
        <taxon>Dikarya</taxon>
        <taxon>Basidiomycota</taxon>
        <taxon>Ustilaginomycotina</taxon>
        <taxon>Exobasidiomycetes</taxon>
        <taxon>Georgefischeriales</taxon>
        <taxon>Tilletiariaceae</taxon>
        <taxon>Tilletiaria</taxon>
    </lineage>
</organism>
<evidence type="ECO:0000256" key="5">
    <source>
        <dbReference type="ARBA" id="ARBA00022695"/>
    </source>
</evidence>
<dbReference type="GO" id="GO:0003977">
    <property type="term" value="F:UDP-N-acetylglucosamine diphosphorylase activity"/>
    <property type="evidence" value="ECO:0007669"/>
    <property type="project" value="UniProtKB-EC"/>
</dbReference>
<dbReference type="PANTHER" id="PTHR11952:SF2">
    <property type="entry name" value="LD24639P"/>
    <property type="match status" value="1"/>
</dbReference>
<dbReference type="AlphaFoldDB" id="A0A066VHE8"/>
<comment type="similarity">
    <text evidence="2">Belongs to the UDPGP type 1 family.</text>
</comment>
<dbReference type="InterPro" id="IPR039741">
    <property type="entry name" value="UDP-sugar_pyrophosphorylase"/>
</dbReference>
<dbReference type="STRING" id="1037660.A0A066VHE8"/>
<dbReference type="RefSeq" id="XP_013241631.1">
    <property type="nucleotide sequence ID" value="XM_013386177.1"/>
</dbReference>
<dbReference type="InParanoid" id="A0A066VHE8"/>
<comment type="pathway">
    <text evidence="1">Nucleotide-sugar biosynthesis; UDP-N-acetyl-alpha-D-glucosamine biosynthesis; UDP-N-acetyl-alpha-D-glucosamine from N-acetyl-alpha-D-glucosamine 1-phosphate: step 1/1.</text>
</comment>
<dbReference type="EC" id="2.7.7.23" evidence="3"/>
<dbReference type="PANTHER" id="PTHR11952">
    <property type="entry name" value="UDP- GLUCOSE PYROPHOSPHORYLASE"/>
    <property type="match status" value="1"/>
</dbReference>
<dbReference type="EMBL" id="JMSN01000083">
    <property type="protein sequence ID" value="KDN41162.1"/>
    <property type="molecule type" value="Genomic_DNA"/>
</dbReference>
<dbReference type="CDD" id="cd04193">
    <property type="entry name" value="UDPGlcNAc_PPase"/>
    <property type="match status" value="1"/>
</dbReference>
<dbReference type="Gene3D" id="3.90.550.10">
    <property type="entry name" value="Spore Coat Polysaccharide Biosynthesis Protein SpsA, Chain A"/>
    <property type="match status" value="1"/>
</dbReference>
<comment type="catalytic activity">
    <reaction evidence="6">
        <text>N-acetyl-alpha-D-glucosamine 1-phosphate + UTP + H(+) = UDP-N-acetyl-alpha-D-glucosamine + diphosphate</text>
        <dbReference type="Rhea" id="RHEA:13509"/>
        <dbReference type="ChEBI" id="CHEBI:15378"/>
        <dbReference type="ChEBI" id="CHEBI:33019"/>
        <dbReference type="ChEBI" id="CHEBI:46398"/>
        <dbReference type="ChEBI" id="CHEBI:57705"/>
        <dbReference type="ChEBI" id="CHEBI:57776"/>
        <dbReference type="EC" id="2.7.7.23"/>
    </reaction>
</comment>
<dbReference type="InterPro" id="IPR002618">
    <property type="entry name" value="UDPGP_fam"/>
</dbReference>
<reference evidence="8 9" key="1">
    <citation type="submission" date="2014-05" db="EMBL/GenBank/DDBJ databases">
        <title>Draft genome sequence of a rare smut relative, Tilletiaria anomala UBC 951.</title>
        <authorList>
            <consortium name="DOE Joint Genome Institute"/>
            <person name="Toome M."/>
            <person name="Kuo A."/>
            <person name="Henrissat B."/>
            <person name="Lipzen A."/>
            <person name="Tritt A."/>
            <person name="Yoshinaga Y."/>
            <person name="Zane M."/>
            <person name="Barry K."/>
            <person name="Grigoriev I.V."/>
            <person name="Spatafora J.W."/>
            <person name="Aimea M.C."/>
        </authorList>
    </citation>
    <scope>NUCLEOTIDE SEQUENCE [LARGE SCALE GENOMIC DNA]</scope>
    <source>
        <strain evidence="8 9">UBC 951</strain>
    </source>
</reference>
<evidence type="ECO:0000313" key="9">
    <source>
        <dbReference type="Proteomes" id="UP000027361"/>
    </source>
</evidence>
<dbReference type="SUPFAM" id="SSF53448">
    <property type="entry name" value="Nucleotide-diphospho-sugar transferases"/>
    <property type="match status" value="1"/>
</dbReference>